<dbReference type="CDD" id="cd19941">
    <property type="entry name" value="TIL"/>
    <property type="match status" value="3"/>
</dbReference>
<feature type="region of interest" description="Disordered" evidence="9">
    <location>
        <begin position="2021"/>
        <end position="2074"/>
    </location>
</feature>
<feature type="disulfide bond" evidence="8">
    <location>
        <begin position="2763"/>
        <end position="2815"/>
    </location>
</feature>
<dbReference type="PROSITE" id="PS01185">
    <property type="entry name" value="CTCK_1"/>
    <property type="match status" value="1"/>
</dbReference>
<evidence type="ECO:0000259" key="13">
    <source>
        <dbReference type="PROSITE" id="PS51233"/>
    </source>
</evidence>
<keyword evidence="3 10" id="KW-0732">Signal</keyword>
<gene>
    <name evidence="15" type="primary">LOC101407825</name>
</gene>
<dbReference type="SUPFAM" id="SSF57603">
    <property type="entry name" value="FnI-like domain"/>
    <property type="match status" value="2"/>
</dbReference>
<feature type="domain" description="VWFC" evidence="12">
    <location>
        <begin position="2586"/>
        <end position="2653"/>
    </location>
</feature>
<feature type="compositionally biased region" description="Low complexity" evidence="9">
    <location>
        <begin position="1693"/>
        <end position="1819"/>
    </location>
</feature>
<dbReference type="Pfam" id="PF23244">
    <property type="entry name" value="VWF"/>
    <property type="match status" value="1"/>
</dbReference>
<dbReference type="InterPro" id="IPR058753">
    <property type="entry name" value="TIL_OTOGL_Mucin"/>
</dbReference>
<dbReference type="Pfam" id="PF25962">
    <property type="entry name" value="TIL_OTOGL_Mucin"/>
    <property type="match status" value="1"/>
</dbReference>
<keyword evidence="2" id="KW-0964">Secreted</keyword>
<evidence type="ECO:0000256" key="6">
    <source>
        <dbReference type="ARBA" id="ARBA00023157"/>
    </source>
</evidence>
<feature type="region of interest" description="Disordered" evidence="9">
    <location>
        <begin position="1259"/>
        <end position="1288"/>
    </location>
</feature>
<dbReference type="Pfam" id="PF08742">
    <property type="entry name" value="C8"/>
    <property type="match status" value="4"/>
</dbReference>
<dbReference type="PANTHER" id="PTHR11339">
    <property type="entry name" value="EXTRACELLULAR MATRIX GLYCOPROTEIN RELATED"/>
    <property type="match status" value="1"/>
</dbReference>
<feature type="domain" description="CTCK" evidence="11">
    <location>
        <begin position="2736"/>
        <end position="2821"/>
    </location>
</feature>
<evidence type="ECO:0000256" key="3">
    <source>
        <dbReference type="ARBA" id="ARBA00022729"/>
    </source>
</evidence>
<dbReference type="SMART" id="SM00216">
    <property type="entry name" value="VWD"/>
    <property type="match status" value="4"/>
</dbReference>
<dbReference type="SMART" id="SM00041">
    <property type="entry name" value="CT"/>
    <property type="match status" value="1"/>
</dbReference>
<comment type="subcellular location">
    <subcellularLocation>
        <location evidence="1">Secreted</location>
    </subcellularLocation>
</comment>
<dbReference type="PROSITE" id="PS01208">
    <property type="entry name" value="VWFC_1"/>
    <property type="match status" value="2"/>
</dbReference>
<dbReference type="PROSITE" id="PS01225">
    <property type="entry name" value="CTCK_2"/>
    <property type="match status" value="1"/>
</dbReference>
<proteinExistence type="predicted"/>
<feature type="domain" description="VWFD" evidence="13">
    <location>
        <begin position="2142"/>
        <end position="2325"/>
    </location>
</feature>
<dbReference type="Proteomes" id="UP000694910">
    <property type="component" value="Unplaced"/>
</dbReference>
<keyword evidence="7" id="KW-0325">Glycoprotein</keyword>
<dbReference type="InterPro" id="IPR050780">
    <property type="entry name" value="Mucin_vWF_Thrombospondin_sf"/>
</dbReference>
<evidence type="ECO:0000313" key="14">
    <source>
        <dbReference type="Proteomes" id="UP000694910"/>
    </source>
</evidence>
<dbReference type="Pfam" id="PF13330">
    <property type="entry name" value="Mucin2_WxxW"/>
    <property type="match status" value="1"/>
</dbReference>
<protein>
    <submittedName>
        <fullName evidence="15">Mucin-2</fullName>
    </submittedName>
</protein>
<feature type="compositionally biased region" description="Polar residues" evidence="9">
    <location>
        <begin position="1846"/>
        <end position="1863"/>
    </location>
</feature>
<evidence type="ECO:0000256" key="4">
    <source>
        <dbReference type="ARBA" id="ARBA00022737"/>
    </source>
</evidence>
<evidence type="ECO:0000256" key="5">
    <source>
        <dbReference type="ARBA" id="ARBA00023008"/>
    </source>
</evidence>
<dbReference type="Gene3D" id="2.10.25.10">
    <property type="entry name" value="Laminin"/>
    <property type="match status" value="3"/>
</dbReference>
<dbReference type="SMART" id="SM00214">
    <property type="entry name" value="VWC"/>
    <property type="match status" value="3"/>
</dbReference>
<name>A0ABM1DHD5_CERSS</name>
<evidence type="ECO:0000256" key="8">
    <source>
        <dbReference type="PROSITE-ProRule" id="PRU00039"/>
    </source>
</evidence>
<evidence type="ECO:0000313" key="15">
    <source>
        <dbReference type="RefSeq" id="XP_014651216.1"/>
    </source>
</evidence>
<reference evidence="15" key="1">
    <citation type="submission" date="2025-08" db="UniProtKB">
        <authorList>
            <consortium name="RefSeq"/>
        </authorList>
    </citation>
    <scope>IDENTIFICATION</scope>
</reference>
<dbReference type="SMART" id="SM00832">
    <property type="entry name" value="C8"/>
    <property type="match status" value="4"/>
</dbReference>
<dbReference type="InterPro" id="IPR036084">
    <property type="entry name" value="Ser_inhib-like_sf"/>
</dbReference>
<feature type="compositionally biased region" description="Basic and acidic residues" evidence="9">
    <location>
        <begin position="1831"/>
        <end position="1842"/>
    </location>
</feature>
<dbReference type="PROSITE" id="PS51233">
    <property type="entry name" value="VWFD"/>
    <property type="match status" value="4"/>
</dbReference>
<sequence>MGLLLACLVALCLALNLARGKEVQREGRTQNHGHNVCSTWGDFHYKTFDGDIFRFPGLCDYNFASDCRDAYKEFAVHLKRGAGSDGRHPQVEYILLTIKDDTIYLTHQLAVLNGALVSTPHYSSGLLIEKNDAYTKVYSRAGLTLMWNREDSLTLELDSKFQNHTCGLCGDYNGLQTHSEFLSDGLPFSAVQFGNMQKINQPDVVCDDPEEVAAPKSCSEHRAACEELLTAAAFEGCLELVPLERYVQACMQDRCQCPKGASCTCSTLAEFSRQCSHAGGRPGNWRTGTLCPKSCPGNMVYLESGSPCMDTCSHLEVSSLCEEHPIDGCFCPKGTVYDDIKGSGCIPVNQCHCKLHGHLYKPGQQVTNNCEQCVCNAGRWACEDLPCPGTCALEGGSHITTFDGKRYTFHGDCYYVLTKSDHNDSYALLGELAPCGSMDKQTCLKTVVLLADKKRNVVAFKSDGSVLLNEQQVNLPHVTASFSIFQPSSYHLTVNTALGLRLQVQLEPVMQLFLTLDQAAQGSVQGLCGNFNGQEGDDYQTAGGLVEATGAGFANTWKAQSSCGDKQDWLDDPCSLNIESANYAEHWCSLLKNTETPFGRCHSAVDPAEYYKRCKYDTCNCENNEACLCAALSSYARACAAKGVTLWGWREQVCNREVDSCSNSQIFLYNLTTCQQTCRSLSEADTHCLQGFTPVDGCGCPDHTFLDEKGRCVPLAKCSCYHRGLYLEAGAVVLRQEERCVCRNGRLNCVAIKLIGPSCKAPKIHIDCNNRTALAIRNPRPVSCQTLAAGYYQTECVSGCVCPEGLIDDGRGGCVVEGDCPCVHNNDMFSPGDKIKVDCNTCTCQRGRWACTQSKCHGTCVIHGSGHYITFDGKYYNFDGHCSYVAVQDYCGQTSSLGSFSIITENVPCGTTGVTCSKAIKIFIGRTELKLEDKQHTVIQRDVGHHVAYTTREVGQYLVVEASVGIIVIWDKKTTIFIKLAPSYKGTVCGLCGNFDQRSSNDFTTRDHMVVGSELDFGNSWKEAPTCPDVSATPEPCTLNPHRRSWAEKQCSLIKSSVFSTCHSKVDPKPFYEACVQDSCSCDTGGDCECFCSAVAAYAQECTKEGACVFWRTPDLCPIFCDYYNPPHECEWHYEPCGNRSFETCRTVNGIHSNISVSYLEGCYPRCPKNRPIYDEDLKKCVTRDRCGCYVEDTHYPPGASVPTEDICQSCVCTDSSQVVCRPEEGKILNYTQDGFFCYSETCGPNGAVEKHFNICTTTSPPSSTTTTPGPSTTSTTTATSTTTSTTTTIPSTTTVLVTKPASCSLGPCCWSDWINEHHPGTDIDSGDWETFDRVCRAPEDIQCRSAVEPQLGLEELGQRVRCNVSSGFICKNQDQFGTGPFEVCYDYEIRVFCCQPMYECPTTTTPETTTPTTTHTTTTTGTPTPTPTITTITSTRPSTPTPTTTPTTTSTMTTTPCMDDCIWTGWLDSGKPAFTKPDHNLHHYSHNRDHDPRHYQNRGDANTNPHHYHHNAHNPHHYTNHRAHGAHHNHDPGDPHANPYCHHHNVHNAHQYYHPGDPHTNIHRHHYKDHNLHHCPHHYHHGVDPNTDSHHHHHYLHMALNPNTHYDRHHHLDHDHHSVAHNPHHYTNHRAHGAHHNHDPGDPHTNPYCHHHNPTSGTPIPTTTTTLGTPTPTPTFTITETTTPTTPPTPGTPTMTTSTMTTETSTPTTSSTPGTTTPTSTTTPGTPTPTATTTSGTTTPTITSTLGTSTLTPTITFSTSTETPTTTSTTTETKTPTPSTTTGTTTTTTITTTETPTPTPSVLTTSTETLTPTGTRPTVHLPLLHGINHTADHHPNDRGDIQHTLAPNTNGTNGHYTLSSAQPRHHHSSESGLQEGSSGLGTQTSGPTPSKTTPTGGTTTGPPWPTTGLPSTPTPVTVSTITKGTPTLTSTTSPTPQTTSTSTTSVPTPTLTPFGTTSTIITTTSKIVPSTIVICCVLNDTYYAPGELVYNGTHGDTCYYVNCSLNCSLQFFNWSCPSTPSPTPSPSAPTPQLSTTPSPSTPTPQLSTTPSPSAPTPQLSTTPSTPATTKPPGCLDFDPPRKVNETWWICNCTMATCKHDNTVEIVQVECKPPPMPTCSNNLKPVRVLDPDGCCWHWECDCYCTGWGDPHYTTFDGLYYSYQGNCTYVLVEEVNPTVDNFGVYIDNYHCDVNDHVSCPRTLIVRHETQEVLLKTVQMMPLTVQVRVNKQAVALPYKKYGLQVYESGFKYVVDIPELGALISYDGLSFSIRLPYRLFGNNTKGQCGTCTNNTSDDCVLPSGEIISTCEVAADQWVVNDPSKPHCPHSSFTTQRPAITTAGASGTTLRKGCASPLCELIKDSLFAECHALLPPQHYYDACVFDSCLVPDSGLECISLQTYAALCAREGVCIDWRNHTHGACSVTCPSHREYRACGPAEEPTCESSSSQQNSTSLVEGCFCPEGTVNYAPGFDVCVEFCGCVGPDNVPRKFGERFKFDCKDCVCLEGGRGIICQPKTCRQKPLSQCEEDGTYLVMEVDPADTCCHVTSCKCNASLCKENPPTCSLGFELKSEMVAGRCCPSYSCVPKGVCVIGNAEYQPGSPVYSSKCQSCVCTTSSNSTTQLNVISCTHVPCSTSCIPGYELVEAPGECCMKCEQTHCIINRHNIQYILKPGDIKQDPTNNCTFFSCVKINNHLISSLSDITCPDFDPSICLPGSVTLTPNGCCKTCIPRNETRAHCSTIPITKRISHGGCTKLVTMNYCSGSCGTFAMYSAEAQALDHRCSCCKEERTSQRKVMLDCAHGSSLNYTYTHIESCRCQDTTCELLPTENSAAGRHRRSAPRALGP</sequence>
<feature type="region of interest" description="Disordered" evidence="9">
    <location>
        <begin position="1483"/>
        <end position="1514"/>
    </location>
</feature>
<keyword evidence="5" id="KW-0186">Copper</keyword>
<feature type="chain" id="PRO_5047118387" evidence="10">
    <location>
        <begin position="21"/>
        <end position="2843"/>
    </location>
</feature>
<feature type="compositionally biased region" description="Basic and acidic residues" evidence="9">
    <location>
        <begin position="1483"/>
        <end position="1495"/>
    </location>
</feature>
<keyword evidence="4" id="KW-0677">Repeat</keyword>
<dbReference type="Pfam" id="PF00094">
    <property type="entry name" value="VWD"/>
    <property type="match status" value="4"/>
</dbReference>
<feature type="domain" description="VWFD" evidence="13">
    <location>
        <begin position="858"/>
        <end position="1028"/>
    </location>
</feature>
<dbReference type="InterPro" id="IPR002919">
    <property type="entry name" value="TIL_dom"/>
</dbReference>
<evidence type="ECO:0000259" key="11">
    <source>
        <dbReference type="PROSITE" id="PS01225"/>
    </source>
</evidence>
<dbReference type="InterPro" id="IPR001007">
    <property type="entry name" value="VWF_dom"/>
</dbReference>
<evidence type="ECO:0000259" key="12">
    <source>
        <dbReference type="PROSITE" id="PS50184"/>
    </source>
</evidence>
<feature type="compositionally biased region" description="Low complexity" evidence="9">
    <location>
        <begin position="2031"/>
        <end position="2073"/>
    </location>
</feature>
<dbReference type="SUPFAM" id="SSF57567">
    <property type="entry name" value="Serine protease inhibitors"/>
    <property type="match status" value="4"/>
</dbReference>
<feature type="domain" description="VWFC" evidence="12">
    <location>
        <begin position="2479"/>
        <end position="2548"/>
    </location>
</feature>
<organism evidence="14 15">
    <name type="scientific">Ceratotherium simum simum</name>
    <name type="common">Southern white rhinoceros</name>
    <dbReference type="NCBI Taxonomy" id="73337"/>
    <lineage>
        <taxon>Eukaryota</taxon>
        <taxon>Metazoa</taxon>
        <taxon>Chordata</taxon>
        <taxon>Craniata</taxon>
        <taxon>Vertebrata</taxon>
        <taxon>Euteleostomi</taxon>
        <taxon>Mammalia</taxon>
        <taxon>Eutheria</taxon>
        <taxon>Laurasiatheria</taxon>
        <taxon>Perissodactyla</taxon>
        <taxon>Rhinocerotidae</taxon>
        <taxon>Ceratotherium</taxon>
    </lineage>
</organism>
<dbReference type="RefSeq" id="XP_014651216.1">
    <property type="nucleotide sequence ID" value="XM_014795730.1"/>
</dbReference>
<evidence type="ECO:0000256" key="9">
    <source>
        <dbReference type="SAM" id="MobiDB-lite"/>
    </source>
</evidence>
<keyword evidence="14" id="KW-1185">Reference proteome</keyword>
<dbReference type="GeneID" id="101407825"/>
<dbReference type="PANTHER" id="PTHR11339:SF371">
    <property type="entry name" value="MUCIN-2"/>
    <property type="match status" value="1"/>
</dbReference>
<dbReference type="PROSITE" id="PS50184">
    <property type="entry name" value="VWFC_2"/>
    <property type="match status" value="2"/>
</dbReference>
<evidence type="ECO:0000256" key="10">
    <source>
        <dbReference type="SAM" id="SignalP"/>
    </source>
</evidence>
<feature type="region of interest" description="Disordered" evidence="9">
    <location>
        <begin position="1631"/>
        <end position="1951"/>
    </location>
</feature>
<dbReference type="InterPro" id="IPR006207">
    <property type="entry name" value="Cys_knot_C"/>
</dbReference>
<feature type="domain" description="VWFD" evidence="13">
    <location>
        <begin position="389"/>
        <end position="564"/>
    </location>
</feature>
<accession>A0ABM1DHD5</accession>
<feature type="region of interest" description="Disordered" evidence="9">
    <location>
        <begin position="1405"/>
        <end position="1452"/>
    </location>
</feature>
<feature type="domain" description="VWFD" evidence="13">
    <location>
        <begin position="35"/>
        <end position="207"/>
    </location>
</feature>
<evidence type="ECO:0000256" key="7">
    <source>
        <dbReference type="ARBA" id="ARBA00023180"/>
    </source>
</evidence>
<evidence type="ECO:0000256" key="1">
    <source>
        <dbReference type="ARBA" id="ARBA00004613"/>
    </source>
</evidence>
<dbReference type="InterPro" id="IPR001846">
    <property type="entry name" value="VWF_type-D"/>
</dbReference>
<feature type="compositionally biased region" description="Pro residues" evidence="9">
    <location>
        <begin position="2021"/>
        <end position="2030"/>
    </location>
</feature>
<keyword evidence="6 8" id="KW-1015">Disulfide bond</keyword>
<dbReference type="InterPro" id="IPR014853">
    <property type="entry name" value="VWF/SSPO/ZAN-like_Cys-rich_dom"/>
</dbReference>
<dbReference type="Pfam" id="PF01826">
    <property type="entry name" value="TIL"/>
    <property type="match status" value="1"/>
</dbReference>
<evidence type="ECO:0000256" key="2">
    <source>
        <dbReference type="ARBA" id="ARBA00022525"/>
    </source>
</evidence>
<feature type="compositionally biased region" description="Low complexity" evidence="9">
    <location>
        <begin position="1655"/>
        <end position="1685"/>
    </location>
</feature>
<comment type="caution">
    <text evidence="8">Lacks conserved residue(s) required for the propagation of feature annotation.</text>
</comment>
<feature type="signal peptide" evidence="10">
    <location>
        <begin position="1"/>
        <end position="20"/>
    </location>
</feature>
<dbReference type="InterPro" id="IPR025155">
    <property type="entry name" value="WxxW_domain"/>
</dbReference>
<feature type="compositionally biased region" description="Low complexity" evidence="9">
    <location>
        <begin position="1871"/>
        <end position="1951"/>
    </location>
</feature>
<feature type="disulfide bond" evidence="8">
    <location>
        <begin position="2759"/>
        <end position="2813"/>
    </location>
</feature>
<dbReference type="SMART" id="SM00215">
    <property type="entry name" value="VWC_out"/>
    <property type="match status" value="2"/>
</dbReference>